<reference evidence="3 4" key="2">
    <citation type="submission" date="2020-05" db="EMBL/GenBank/DDBJ databases">
        <authorList>
            <person name="Campoy J."/>
            <person name="Schneeberger K."/>
            <person name="Spophaly S."/>
        </authorList>
    </citation>
    <scope>NUCLEOTIDE SEQUENCE [LARGE SCALE GENOMIC DNA]</scope>
    <source>
        <strain evidence="3">PruArmRojPasFocal</strain>
    </source>
</reference>
<protein>
    <recommendedName>
        <fullName evidence="6">Reverse transcriptase domain-containing protein</fullName>
    </recommendedName>
</protein>
<dbReference type="OrthoDB" id="1166063at2759"/>
<dbReference type="AlphaFoldDB" id="A0A6J5WSH9"/>
<dbReference type="Proteomes" id="UP000507245">
    <property type="component" value="Unassembled WGS sequence"/>
</dbReference>
<evidence type="ECO:0000256" key="1">
    <source>
        <dbReference type="SAM" id="MobiDB-lite"/>
    </source>
</evidence>
<dbReference type="EMBL" id="CAEKDK010000003">
    <property type="protein sequence ID" value="CAB4272523.1"/>
    <property type="molecule type" value="Genomic_DNA"/>
</dbReference>
<evidence type="ECO:0008006" key="6">
    <source>
        <dbReference type="Google" id="ProtNLM"/>
    </source>
</evidence>
<gene>
    <name evidence="2" type="ORF">CURHAP_LOCUS19177</name>
    <name evidence="3" type="ORF">ORAREDHAP_LOCUS18993</name>
</gene>
<feature type="compositionally biased region" description="Acidic residues" evidence="1">
    <location>
        <begin position="1"/>
        <end position="13"/>
    </location>
</feature>
<proteinExistence type="predicted"/>
<sequence>MKDPPEQEEEDNSELPTIEPLKEEVLDPSYPDRKVLVGSLLSEDKVGQLMKLLRENKDVFAWSHIDMLGIDSEITCH</sequence>
<evidence type="ECO:0000313" key="3">
    <source>
        <dbReference type="EMBL" id="CAB4303037.1"/>
    </source>
</evidence>
<dbReference type="Proteomes" id="UP000507222">
    <property type="component" value="Unassembled WGS sequence"/>
</dbReference>
<dbReference type="EMBL" id="CAEKKB010000003">
    <property type="protein sequence ID" value="CAB4303037.1"/>
    <property type="molecule type" value="Genomic_DNA"/>
</dbReference>
<keyword evidence="5" id="KW-1185">Reference proteome</keyword>
<evidence type="ECO:0000313" key="2">
    <source>
        <dbReference type="EMBL" id="CAB4272523.1"/>
    </source>
</evidence>
<name>A0A6J5WSH9_PRUAR</name>
<feature type="region of interest" description="Disordered" evidence="1">
    <location>
        <begin position="1"/>
        <end position="24"/>
    </location>
</feature>
<evidence type="ECO:0000313" key="5">
    <source>
        <dbReference type="Proteomes" id="UP000507245"/>
    </source>
</evidence>
<reference evidence="5" key="1">
    <citation type="journal article" date="2020" name="Genome Biol.">
        <title>Gamete binning: chromosome-level and haplotype-resolved genome assembly enabled by high-throughput single-cell sequencing of gamete genomes.</title>
        <authorList>
            <person name="Campoy J.A."/>
            <person name="Sun H."/>
            <person name="Goel M."/>
            <person name="Jiao W.-B."/>
            <person name="Folz-Donahue K."/>
            <person name="Wang N."/>
            <person name="Rubio M."/>
            <person name="Liu C."/>
            <person name="Kukat C."/>
            <person name="Ruiz D."/>
            <person name="Huettel B."/>
            <person name="Schneeberger K."/>
        </authorList>
    </citation>
    <scope>NUCLEOTIDE SEQUENCE [LARGE SCALE GENOMIC DNA]</scope>
    <source>
        <strain evidence="5">cv. Rojo Pasion</strain>
    </source>
</reference>
<organism evidence="3 5">
    <name type="scientific">Prunus armeniaca</name>
    <name type="common">Apricot</name>
    <name type="synonym">Armeniaca vulgaris</name>
    <dbReference type="NCBI Taxonomy" id="36596"/>
    <lineage>
        <taxon>Eukaryota</taxon>
        <taxon>Viridiplantae</taxon>
        <taxon>Streptophyta</taxon>
        <taxon>Embryophyta</taxon>
        <taxon>Tracheophyta</taxon>
        <taxon>Spermatophyta</taxon>
        <taxon>Magnoliopsida</taxon>
        <taxon>eudicotyledons</taxon>
        <taxon>Gunneridae</taxon>
        <taxon>Pentapetalae</taxon>
        <taxon>rosids</taxon>
        <taxon>fabids</taxon>
        <taxon>Rosales</taxon>
        <taxon>Rosaceae</taxon>
        <taxon>Amygdaloideae</taxon>
        <taxon>Amygdaleae</taxon>
        <taxon>Prunus</taxon>
    </lineage>
</organism>
<accession>A0A6J5WSH9</accession>
<evidence type="ECO:0000313" key="4">
    <source>
        <dbReference type="Proteomes" id="UP000507222"/>
    </source>
</evidence>